<name>A0A2P5F3P0_TREOI</name>
<dbReference type="PANTHER" id="PTHR35546">
    <property type="entry name" value="F-BOX PROTEIN INTERACTION DOMAIN PROTEIN-RELATED"/>
    <property type="match status" value="1"/>
</dbReference>
<dbReference type="STRING" id="63057.A0A2P5F3P0"/>
<dbReference type="InterPro" id="IPR055290">
    <property type="entry name" value="At3g26010-like"/>
</dbReference>
<sequence>MAYCCVLKLSTLKKVYYIYNPTTNQYTKLPTLPIRNAISLAFDPLESPYYKVVCLRNSERSTHEFQIEIYSDIWNIRFNIVGVFWNGSVHWISLWGVSLYFNVSEERLSSLPMPPVPDGWNEDKKHMFSGESRGHLHFTRQIYHTQTPHLDVYEMEMDYSGWFVKFRVNLSELLIASPKMIKRNKFQPANLHEYVFSVLCVVRGELDEESYLVLKIRDKVKRYNFKTSTFHKLCQIEPSRPRTNKAFRIQKFSLSDVPGSIIRVVSCSSIHREPRFGLMTQFLIHCNSYFQYHN</sequence>
<proteinExistence type="predicted"/>
<comment type="caution">
    <text evidence="1">The sequence shown here is derived from an EMBL/GenBank/DDBJ whole genome shotgun (WGS) entry which is preliminary data.</text>
</comment>
<gene>
    <name evidence="1" type="ORF">TorRG33x02_117390</name>
</gene>
<dbReference type="AlphaFoldDB" id="A0A2P5F3P0"/>
<dbReference type="InParanoid" id="A0A2P5F3P0"/>
<evidence type="ECO:0000313" key="1">
    <source>
        <dbReference type="EMBL" id="PON92415.1"/>
    </source>
</evidence>
<keyword evidence="2" id="KW-1185">Reference proteome</keyword>
<dbReference type="PANTHER" id="PTHR35546:SF134">
    <property type="entry name" value="F-BOX ASSOCIATED DOMAIN-CONTAINING PROTEIN"/>
    <property type="match status" value="1"/>
</dbReference>
<dbReference type="EMBL" id="JXTC01000065">
    <property type="protein sequence ID" value="PON92415.1"/>
    <property type="molecule type" value="Genomic_DNA"/>
</dbReference>
<evidence type="ECO:0000313" key="2">
    <source>
        <dbReference type="Proteomes" id="UP000237000"/>
    </source>
</evidence>
<dbReference type="OrthoDB" id="1622898at2759"/>
<dbReference type="FunCoup" id="A0A2P5F3P0">
    <property type="interactions" value="1108"/>
</dbReference>
<dbReference type="Proteomes" id="UP000237000">
    <property type="component" value="Unassembled WGS sequence"/>
</dbReference>
<accession>A0A2P5F3P0</accession>
<organism evidence="1 2">
    <name type="scientific">Trema orientale</name>
    <name type="common">Charcoal tree</name>
    <name type="synonym">Celtis orientalis</name>
    <dbReference type="NCBI Taxonomy" id="63057"/>
    <lineage>
        <taxon>Eukaryota</taxon>
        <taxon>Viridiplantae</taxon>
        <taxon>Streptophyta</taxon>
        <taxon>Embryophyta</taxon>
        <taxon>Tracheophyta</taxon>
        <taxon>Spermatophyta</taxon>
        <taxon>Magnoliopsida</taxon>
        <taxon>eudicotyledons</taxon>
        <taxon>Gunneridae</taxon>
        <taxon>Pentapetalae</taxon>
        <taxon>rosids</taxon>
        <taxon>fabids</taxon>
        <taxon>Rosales</taxon>
        <taxon>Cannabaceae</taxon>
        <taxon>Trema</taxon>
    </lineage>
</organism>
<reference evidence="2" key="1">
    <citation type="submission" date="2016-06" db="EMBL/GenBank/DDBJ databases">
        <title>Parallel loss of symbiosis genes in relatives of nitrogen-fixing non-legume Parasponia.</title>
        <authorList>
            <person name="Van Velzen R."/>
            <person name="Holmer R."/>
            <person name="Bu F."/>
            <person name="Rutten L."/>
            <person name="Van Zeijl A."/>
            <person name="Liu W."/>
            <person name="Santuari L."/>
            <person name="Cao Q."/>
            <person name="Sharma T."/>
            <person name="Shen D."/>
            <person name="Roswanjaya Y."/>
            <person name="Wardhani T."/>
            <person name="Kalhor M.S."/>
            <person name="Jansen J."/>
            <person name="Van den Hoogen J."/>
            <person name="Gungor B."/>
            <person name="Hartog M."/>
            <person name="Hontelez J."/>
            <person name="Verver J."/>
            <person name="Yang W.-C."/>
            <person name="Schijlen E."/>
            <person name="Repin R."/>
            <person name="Schilthuizen M."/>
            <person name="Schranz E."/>
            <person name="Heidstra R."/>
            <person name="Miyata K."/>
            <person name="Fedorova E."/>
            <person name="Kohlen W."/>
            <person name="Bisseling T."/>
            <person name="Smit S."/>
            <person name="Geurts R."/>
        </authorList>
    </citation>
    <scope>NUCLEOTIDE SEQUENCE [LARGE SCALE GENOMIC DNA]</scope>
    <source>
        <strain evidence="2">cv. RG33-2</strain>
    </source>
</reference>
<protein>
    <submittedName>
        <fullName evidence="1">Uncharacterized protein</fullName>
    </submittedName>
</protein>